<dbReference type="AlphaFoldDB" id="A0A0L7RHA4"/>
<reference evidence="1 2" key="1">
    <citation type="submission" date="2015-07" db="EMBL/GenBank/DDBJ databases">
        <title>The genome of Habropoda laboriosa.</title>
        <authorList>
            <person name="Pan H."/>
            <person name="Kapheim K."/>
        </authorList>
    </citation>
    <scope>NUCLEOTIDE SEQUENCE [LARGE SCALE GENOMIC DNA]</scope>
    <source>
        <strain evidence="1">0110345459</strain>
    </source>
</reference>
<dbReference type="Proteomes" id="UP000053825">
    <property type="component" value="Unassembled WGS sequence"/>
</dbReference>
<keyword evidence="2" id="KW-1185">Reference proteome</keyword>
<accession>A0A0L7RHA4</accession>
<gene>
    <name evidence="1" type="ORF">WH47_02840</name>
</gene>
<dbReference type="EMBL" id="KQ414590">
    <property type="protein sequence ID" value="KOC70337.1"/>
    <property type="molecule type" value="Genomic_DNA"/>
</dbReference>
<sequence length="51" mass="5683">MENSMLSAASGPFVDCHASESAFARDDLRNSWKLEFCLEIAFSLPDENKDS</sequence>
<organism evidence="1 2">
    <name type="scientific">Habropoda laboriosa</name>
    <dbReference type="NCBI Taxonomy" id="597456"/>
    <lineage>
        <taxon>Eukaryota</taxon>
        <taxon>Metazoa</taxon>
        <taxon>Ecdysozoa</taxon>
        <taxon>Arthropoda</taxon>
        <taxon>Hexapoda</taxon>
        <taxon>Insecta</taxon>
        <taxon>Pterygota</taxon>
        <taxon>Neoptera</taxon>
        <taxon>Endopterygota</taxon>
        <taxon>Hymenoptera</taxon>
        <taxon>Apocrita</taxon>
        <taxon>Aculeata</taxon>
        <taxon>Apoidea</taxon>
        <taxon>Anthophila</taxon>
        <taxon>Apidae</taxon>
        <taxon>Habropoda</taxon>
    </lineage>
</organism>
<proteinExistence type="predicted"/>
<evidence type="ECO:0000313" key="2">
    <source>
        <dbReference type="Proteomes" id="UP000053825"/>
    </source>
</evidence>
<name>A0A0L7RHA4_9HYME</name>
<protein>
    <submittedName>
        <fullName evidence="1">Uncharacterized protein</fullName>
    </submittedName>
</protein>
<evidence type="ECO:0000313" key="1">
    <source>
        <dbReference type="EMBL" id="KOC70337.1"/>
    </source>
</evidence>